<dbReference type="AlphaFoldDB" id="A0A9D5Q8D8"/>
<protein>
    <submittedName>
        <fullName evidence="2">FAD-dependent oxidoreductase</fullName>
    </submittedName>
</protein>
<comment type="caution">
    <text evidence="2">The sequence shown here is derived from an EMBL/GenBank/DDBJ whole genome shotgun (WGS) entry which is preliminary data.</text>
</comment>
<feature type="domain" description="FAD dependent oxidoreductase" evidence="1">
    <location>
        <begin position="7"/>
        <end position="139"/>
    </location>
</feature>
<proteinExistence type="predicted"/>
<name>A0A9D5Q8D8_9BACT</name>
<dbReference type="InterPro" id="IPR006076">
    <property type="entry name" value="FAD-dep_OxRdtase"/>
</dbReference>
<dbReference type="InterPro" id="IPR036188">
    <property type="entry name" value="FAD/NAD-bd_sf"/>
</dbReference>
<feature type="non-terminal residue" evidence="2">
    <location>
        <position position="1"/>
    </location>
</feature>
<gene>
    <name evidence="2" type="ORF">GF339_22495</name>
</gene>
<evidence type="ECO:0000313" key="3">
    <source>
        <dbReference type="Proteomes" id="UP000649604"/>
    </source>
</evidence>
<organism evidence="2 3">
    <name type="scientific">candidate division KSB3 bacterium</name>
    <dbReference type="NCBI Taxonomy" id="2044937"/>
    <lineage>
        <taxon>Bacteria</taxon>
        <taxon>candidate division KSB3</taxon>
    </lineage>
</organism>
<dbReference type="Gene3D" id="3.30.9.10">
    <property type="entry name" value="D-Amino Acid Oxidase, subunit A, domain 2"/>
    <property type="match status" value="1"/>
</dbReference>
<dbReference type="EMBL" id="WJJP01000726">
    <property type="protein sequence ID" value="MBD3327373.1"/>
    <property type="molecule type" value="Genomic_DNA"/>
</dbReference>
<dbReference type="Pfam" id="PF01266">
    <property type="entry name" value="DAO"/>
    <property type="match status" value="1"/>
</dbReference>
<sequence length="162" mass="18163">KAEAFFLAPPNKKLDYEFPVLKYPRFYARPEGDNIFICKAHLTMDLSDPMHAGIWDPDELPETGGTDEYFLEFLFEELEKEAPRLLDSGVAMSWLGYRAEPPDFLPIIGDTPVDGFMLAIGCGGNGVIEGPALGRDLAKYIATGEKTLLIDHFRLDRFDETS</sequence>
<accession>A0A9D5Q8D8</accession>
<dbReference type="Gene3D" id="3.50.50.60">
    <property type="entry name" value="FAD/NAD(P)-binding domain"/>
    <property type="match status" value="1"/>
</dbReference>
<reference evidence="2" key="1">
    <citation type="submission" date="2019-11" db="EMBL/GenBank/DDBJ databases">
        <title>Microbial mats filling the niche in hypersaline microbial mats.</title>
        <authorList>
            <person name="Wong H.L."/>
            <person name="Macleod F.I."/>
            <person name="White R.A. III"/>
            <person name="Burns B.P."/>
        </authorList>
    </citation>
    <scope>NUCLEOTIDE SEQUENCE</scope>
    <source>
        <strain evidence="2">Rbin_158</strain>
    </source>
</reference>
<dbReference type="SUPFAM" id="SSF51905">
    <property type="entry name" value="FAD/NAD(P)-binding domain"/>
    <property type="match status" value="1"/>
</dbReference>
<dbReference type="Proteomes" id="UP000649604">
    <property type="component" value="Unassembled WGS sequence"/>
</dbReference>
<evidence type="ECO:0000259" key="1">
    <source>
        <dbReference type="Pfam" id="PF01266"/>
    </source>
</evidence>
<dbReference type="PANTHER" id="PTHR13847">
    <property type="entry name" value="SARCOSINE DEHYDROGENASE-RELATED"/>
    <property type="match status" value="1"/>
</dbReference>
<dbReference type="GO" id="GO:0005737">
    <property type="term" value="C:cytoplasm"/>
    <property type="evidence" value="ECO:0007669"/>
    <property type="project" value="TreeGrafter"/>
</dbReference>
<evidence type="ECO:0000313" key="2">
    <source>
        <dbReference type="EMBL" id="MBD3327373.1"/>
    </source>
</evidence>